<dbReference type="RefSeq" id="WP_012243916.1">
    <property type="nucleotide sequence ID" value="NC_010168.1"/>
</dbReference>
<proteinExistence type="predicted"/>
<dbReference type="Proteomes" id="UP000002007">
    <property type="component" value="Chromosome"/>
</dbReference>
<keyword evidence="2" id="KW-1185">Reference proteome</keyword>
<protein>
    <submittedName>
        <fullName evidence="1">Uncharacterized protein</fullName>
    </submittedName>
</protein>
<sequence>MNEEQPLPSSTALIDALNEVVPGVDGITELYPPQSVLSSAADQLVAFVSGKDAPPVRTVAVEKRMMAYELLLGSA</sequence>
<accession>A9WM80</accession>
<evidence type="ECO:0000313" key="1">
    <source>
        <dbReference type="EMBL" id="ABY22212.1"/>
    </source>
</evidence>
<dbReference type="AlphaFoldDB" id="A9WM80"/>
<name>A9WM80_RENSM</name>
<gene>
    <name evidence="1" type="ordered locus">RSal33209_0462</name>
</gene>
<reference evidence="2" key="1">
    <citation type="journal article" date="2008" name="J. Bacteriol.">
        <title>Genome sequence of the fish pathogen Renibacterium salmoninarum suggests reductive evolution away from an environmental Arthrobacter ancestor.</title>
        <authorList>
            <person name="Wiens G.D."/>
            <person name="Rockey D.D."/>
            <person name="Wu Z."/>
            <person name="Chang J."/>
            <person name="Levy R."/>
            <person name="Crane S."/>
            <person name="Chen D.S."/>
            <person name="Capri G.R."/>
            <person name="Burnett J.R."/>
            <person name="Sudheesh P.S."/>
            <person name="Schipma M.J."/>
            <person name="Burd H."/>
            <person name="Bhattacharyya A."/>
            <person name="Rhodes L.D."/>
            <person name="Kaul R."/>
            <person name="Strom M.S."/>
        </authorList>
    </citation>
    <scope>NUCLEOTIDE SEQUENCE [LARGE SCALE GENOMIC DNA]</scope>
    <source>
        <strain evidence="2">ATCC 33209 / DSM 20767 / JCM 11484 / NBRC 15589 / NCIMB 2235</strain>
    </source>
</reference>
<dbReference type="HOGENOM" id="CLU_2668467_0_0_11"/>
<organism evidence="1 2">
    <name type="scientific">Renibacterium salmoninarum (strain ATCC 33209 / DSM 20767 / JCM 11484 / NBRC 15589 / NCIMB 2235)</name>
    <dbReference type="NCBI Taxonomy" id="288705"/>
    <lineage>
        <taxon>Bacteria</taxon>
        <taxon>Bacillati</taxon>
        <taxon>Actinomycetota</taxon>
        <taxon>Actinomycetes</taxon>
        <taxon>Micrococcales</taxon>
        <taxon>Micrococcaceae</taxon>
        <taxon>Renibacterium</taxon>
    </lineage>
</organism>
<dbReference type="KEGG" id="rsa:RSal33209_0462"/>
<dbReference type="EMBL" id="CP000910">
    <property type="protein sequence ID" value="ABY22212.1"/>
    <property type="molecule type" value="Genomic_DNA"/>
</dbReference>
<evidence type="ECO:0000313" key="2">
    <source>
        <dbReference type="Proteomes" id="UP000002007"/>
    </source>
</evidence>
<dbReference type="STRING" id="288705.RSal33209_0462"/>